<sequence>MLCLPYTSTTPQSPFIILFFASQRTNTTCLHTTHLDTPHYRTSPSIPSHLRLPKHCHASQFSTYRLPRSLDA</sequence>
<proteinExistence type="predicted"/>
<evidence type="ECO:0000313" key="2">
    <source>
        <dbReference type="Proteomes" id="UP000324222"/>
    </source>
</evidence>
<reference evidence="1 2" key="1">
    <citation type="submission" date="2019-05" db="EMBL/GenBank/DDBJ databases">
        <title>Another draft genome of Portunus trituberculatus and its Hox gene families provides insights of decapod evolution.</title>
        <authorList>
            <person name="Jeong J.-H."/>
            <person name="Song I."/>
            <person name="Kim S."/>
            <person name="Choi T."/>
            <person name="Kim D."/>
            <person name="Ryu S."/>
            <person name="Kim W."/>
        </authorList>
    </citation>
    <scope>NUCLEOTIDE SEQUENCE [LARGE SCALE GENOMIC DNA]</scope>
    <source>
        <tissue evidence="1">Muscle</tissue>
    </source>
</reference>
<gene>
    <name evidence="1" type="ORF">E2C01_061319</name>
</gene>
<keyword evidence="2" id="KW-1185">Reference proteome</keyword>
<dbReference type="Proteomes" id="UP000324222">
    <property type="component" value="Unassembled WGS sequence"/>
</dbReference>
<organism evidence="1 2">
    <name type="scientific">Portunus trituberculatus</name>
    <name type="common">Swimming crab</name>
    <name type="synonym">Neptunus trituberculatus</name>
    <dbReference type="NCBI Taxonomy" id="210409"/>
    <lineage>
        <taxon>Eukaryota</taxon>
        <taxon>Metazoa</taxon>
        <taxon>Ecdysozoa</taxon>
        <taxon>Arthropoda</taxon>
        <taxon>Crustacea</taxon>
        <taxon>Multicrustacea</taxon>
        <taxon>Malacostraca</taxon>
        <taxon>Eumalacostraca</taxon>
        <taxon>Eucarida</taxon>
        <taxon>Decapoda</taxon>
        <taxon>Pleocyemata</taxon>
        <taxon>Brachyura</taxon>
        <taxon>Eubrachyura</taxon>
        <taxon>Portunoidea</taxon>
        <taxon>Portunidae</taxon>
        <taxon>Portuninae</taxon>
        <taxon>Portunus</taxon>
    </lineage>
</organism>
<dbReference type="EMBL" id="VSRR010025817">
    <property type="protein sequence ID" value="MPC67153.1"/>
    <property type="molecule type" value="Genomic_DNA"/>
</dbReference>
<evidence type="ECO:0000313" key="1">
    <source>
        <dbReference type="EMBL" id="MPC67153.1"/>
    </source>
</evidence>
<protein>
    <submittedName>
        <fullName evidence="1">Uncharacterized protein</fullName>
    </submittedName>
</protein>
<accession>A0A5B7HAM3</accession>
<dbReference type="AlphaFoldDB" id="A0A5B7HAM3"/>
<name>A0A5B7HAM3_PORTR</name>
<comment type="caution">
    <text evidence="1">The sequence shown here is derived from an EMBL/GenBank/DDBJ whole genome shotgun (WGS) entry which is preliminary data.</text>
</comment>